<keyword evidence="5" id="KW-1185">Reference proteome</keyword>
<dbReference type="RefSeq" id="WP_164693371.1">
    <property type="nucleotide sequence ID" value="NZ_JAAIKB010000002.1"/>
</dbReference>
<proteinExistence type="predicted"/>
<evidence type="ECO:0000313" key="4">
    <source>
        <dbReference type="EMBL" id="NGM19472.1"/>
    </source>
</evidence>
<accession>A0A6M1LH74</accession>
<dbReference type="EMBL" id="JAAIKB010000002">
    <property type="protein sequence ID" value="NGM19472.1"/>
    <property type="molecule type" value="Genomic_DNA"/>
</dbReference>
<dbReference type="Proteomes" id="UP000475385">
    <property type="component" value="Unassembled WGS sequence"/>
</dbReference>
<reference evidence="4 5" key="1">
    <citation type="submission" date="2020-03" db="EMBL/GenBank/DDBJ databases">
        <title>Roseomonas stagni sp. nov., isolated from pond water in Japan.</title>
        <authorList>
            <person name="Furuhata K."/>
            <person name="Miyamoto H."/>
            <person name="Goto K."/>
        </authorList>
    </citation>
    <scope>NUCLEOTIDE SEQUENCE [LARGE SCALE GENOMIC DNA]</scope>
    <source>
        <strain evidence="4 5">PeD5</strain>
    </source>
</reference>
<keyword evidence="1" id="KW-0433">Leucine-rich repeat</keyword>
<comment type="caution">
    <text evidence="4">The sequence shown here is derived from an EMBL/GenBank/DDBJ whole genome shotgun (WGS) entry which is preliminary data.</text>
</comment>
<dbReference type="PANTHER" id="PTHR46652">
    <property type="entry name" value="LEUCINE-RICH REPEAT AND IQ DOMAIN-CONTAINING PROTEIN 1-RELATED"/>
    <property type="match status" value="1"/>
</dbReference>
<dbReference type="InterPro" id="IPR050836">
    <property type="entry name" value="SDS22/Internalin_LRR"/>
</dbReference>
<evidence type="ECO:0000256" key="1">
    <source>
        <dbReference type="ARBA" id="ARBA00022614"/>
    </source>
</evidence>
<name>A0A6M1LH74_9PROT</name>
<sequence>MAERAFHELLAGHLDAGTRPGLKPGAVGAKWTAVSFGKAVSFEDRTIRNWRNASTLPDSEALAFILAALFGDDAALRADRAALQEAWDAAQRRRLERTPQQASGLRFRVEGEQFVSDATPDPNDAAAARDAAVRQQFEIVRQSVAKLRGLVERRHNSLTPYWDDLLPSVTAIERRLSGPIEALLPNMSWFYNEAIAIGSLLEQQASLLARAEEGENPLPGDLHRVLGDMVGALALLVRGFPSNRERDAQFAMFWDRDAVTAARAVKAMAAGLLAAPEAALLDAVERTAERPSVQGDKAKGSLIASIGNLALAATVSLMLSGVANESPFIKKVSQFVVRIEEPIGRVLGSLPQDIGAAIRFAMDMAKGLPDALPPRRIERVSPSTSAGEVQEDPHTEDQAPSPDALYPPRYNFWKLLEYIEAGATPPAYMAQHVVELNLHGRRVPDASVLLHLPNLRRLGFRKSGAPDLSQFNLAHSLREVAIARTDFTYAAEPRFPASLKKLNISGSNFRSLDFLTELIALEELSLGEVEVQSHFTWNSAPLRHLAGLTHLAVYNNENFGVDSLKDLTRLHTLKLEQTGIHDLTELATLRTVRHLSIAGNAAHDFMPLSNMTELRSLKLSNTPVTDLRALSKLQKLETLNLCNTNVRDLRPIAQLPNLKSIYFLESDAIDEAMVSAFTAMAPQVRIVRNAHAYHADTLSVAAIAFQPYEELPP</sequence>
<dbReference type="InterPro" id="IPR025875">
    <property type="entry name" value="Leu-rich_rpt_4"/>
</dbReference>
<gene>
    <name evidence="4" type="ORF">G3576_05565</name>
</gene>
<dbReference type="SUPFAM" id="SSF52058">
    <property type="entry name" value="L domain-like"/>
    <property type="match status" value="1"/>
</dbReference>
<protein>
    <submittedName>
        <fullName evidence="4">Leucine-rich repeat domain-containing protein</fullName>
    </submittedName>
</protein>
<dbReference type="AlphaFoldDB" id="A0A6M1LH74"/>
<evidence type="ECO:0000256" key="2">
    <source>
        <dbReference type="ARBA" id="ARBA00022737"/>
    </source>
</evidence>
<dbReference type="Gene3D" id="3.80.10.10">
    <property type="entry name" value="Ribonuclease Inhibitor"/>
    <property type="match status" value="1"/>
</dbReference>
<evidence type="ECO:0000256" key="3">
    <source>
        <dbReference type="SAM" id="MobiDB-lite"/>
    </source>
</evidence>
<dbReference type="PANTHER" id="PTHR46652:SF3">
    <property type="entry name" value="LEUCINE-RICH REPEAT-CONTAINING PROTEIN 9"/>
    <property type="match status" value="1"/>
</dbReference>
<feature type="region of interest" description="Disordered" evidence="3">
    <location>
        <begin position="371"/>
        <end position="403"/>
    </location>
</feature>
<keyword evidence="2" id="KW-0677">Repeat</keyword>
<dbReference type="Pfam" id="PF12799">
    <property type="entry name" value="LRR_4"/>
    <property type="match status" value="1"/>
</dbReference>
<evidence type="ECO:0000313" key="5">
    <source>
        <dbReference type="Proteomes" id="UP000475385"/>
    </source>
</evidence>
<dbReference type="InterPro" id="IPR032675">
    <property type="entry name" value="LRR_dom_sf"/>
</dbReference>
<organism evidence="4 5">
    <name type="scientific">Falsiroseomonas algicola</name>
    <dbReference type="NCBI Taxonomy" id="2716930"/>
    <lineage>
        <taxon>Bacteria</taxon>
        <taxon>Pseudomonadati</taxon>
        <taxon>Pseudomonadota</taxon>
        <taxon>Alphaproteobacteria</taxon>
        <taxon>Acetobacterales</taxon>
        <taxon>Roseomonadaceae</taxon>
        <taxon>Falsiroseomonas</taxon>
    </lineage>
</organism>